<gene>
    <name evidence="1" type="ORF">CEXT_299601</name>
</gene>
<dbReference type="AlphaFoldDB" id="A0AAV4PSL6"/>
<keyword evidence="2" id="KW-1185">Reference proteome</keyword>
<protein>
    <submittedName>
        <fullName evidence="1">Uncharacterized protein</fullName>
    </submittedName>
</protein>
<name>A0AAV4PSL6_CAEEX</name>
<proteinExistence type="predicted"/>
<accession>A0AAV4PSL6</accession>
<comment type="caution">
    <text evidence="1">The sequence shown here is derived from an EMBL/GenBank/DDBJ whole genome shotgun (WGS) entry which is preliminary data.</text>
</comment>
<organism evidence="1 2">
    <name type="scientific">Caerostris extrusa</name>
    <name type="common">Bark spider</name>
    <name type="synonym">Caerostris bankana</name>
    <dbReference type="NCBI Taxonomy" id="172846"/>
    <lineage>
        <taxon>Eukaryota</taxon>
        <taxon>Metazoa</taxon>
        <taxon>Ecdysozoa</taxon>
        <taxon>Arthropoda</taxon>
        <taxon>Chelicerata</taxon>
        <taxon>Arachnida</taxon>
        <taxon>Araneae</taxon>
        <taxon>Araneomorphae</taxon>
        <taxon>Entelegynae</taxon>
        <taxon>Araneoidea</taxon>
        <taxon>Araneidae</taxon>
        <taxon>Caerostris</taxon>
    </lineage>
</organism>
<evidence type="ECO:0000313" key="1">
    <source>
        <dbReference type="EMBL" id="GIX99694.1"/>
    </source>
</evidence>
<dbReference type="Proteomes" id="UP001054945">
    <property type="component" value="Unassembled WGS sequence"/>
</dbReference>
<evidence type="ECO:0000313" key="2">
    <source>
        <dbReference type="Proteomes" id="UP001054945"/>
    </source>
</evidence>
<reference evidence="1 2" key="1">
    <citation type="submission" date="2021-06" db="EMBL/GenBank/DDBJ databases">
        <title>Caerostris extrusa draft genome.</title>
        <authorList>
            <person name="Kono N."/>
            <person name="Arakawa K."/>
        </authorList>
    </citation>
    <scope>NUCLEOTIDE SEQUENCE [LARGE SCALE GENOMIC DNA]</scope>
</reference>
<dbReference type="EMBL" id="BPLR01005079">
    <property type="protein sequence ID" value="GIX99694.1"/>
    <property type="molecule type" value="Genomic_DNA"/>
</dbReference>
<sequence>MNEFPNFCRFQRIRSVLPLNKDEIECKSSKVNTKRFTPRTREKETQELFLPFSFPAVLSVSGLLHQPKPPGESSGRTCLPSEHLPLISSDHIRFISSFLCTSLSISNGKIIGLTNYKPLRSELTVFSFSTSVRSGRKETQGMSLARFSIPSCLRRIIEKAAPSTQAPENRVDGCFFSPSIFPLIFSDQSSISSFLCTSFGNSNGEIIGLEKYKHLRTELTLFAFSTSVRKKKKDSRIVSALFFPAVSSVSGLLHQPKPPGESSGRTCVFPPSISSLIFFGHTVSSHISLHQFQHLEWRGEDAHHSDDGVRLCHEQALRTENVFKGCMSLARFNLSCRSRGCSINRSPQESRVDGRVFSSEHLSFDLFRSHPFHLVISLHQFQHFEWKVKDVYHLDVHRDSEKKETQELFPPFSSPAVLSVSRAAPSSQAPRRVQWTDVCFPSKHLSFDLFRSHPFHLVISLHQSQHLQWRGKDIYNSDDGERLCRARLSVSGGISFVEASQRVCRVMSNLRLLIVDWVDGRSLLAGICGTFRF</sequence>